<dbReference type="PROSITE" id="PS00211">
    <property type="entry name" value="ABC_TRANSPORTER_1"/>
    <property type="match status" value="1"/>
</dbReference>
<evidence type="ECO:0000259" key="10">
    <source>
        <dbReference type="PROSITE" id="PS50893"/>
    </source>
</evidence>
<feature type="domain" description="ABC transporter" evidence="10">
    <location>
        <begin position="259"/>
        <end position="502"/>
    </location>
</feature>
<keyword evidence="5" id="KW-0677">Repeat</keyword>
<dbReference type="SMART" id="SM00382">
    <property type="entry name" value="AAA"/>
    <property type="match status" value="2"/>
</dbReference>
<dbReference type="GO" id="GO:0005886">
    <property type="term" value="C:plasma membrane"/>
    <property type="evidence" value="ECO:0007669"/>
    <property type="project" value="UniProtKB-SubCell"/>
</dbReference>
<sequence>MTQANQIVLSLRDIRKNFGPVEALKAMKLEVRPGRVHTILGENGAGKSTLMKILVGVHQPSGGEMRLDGRPYAPQNPKDAAAQGLAIVFQELSLCNNLTVAENIMATHEPARFGFINDRKLRAEARALVRDLGLPVDVNAKVGHLSIAQRQLVEIAKGLGRPAKVLILDEPTSSLSDSEAEILFGIIERLKARGTAIIYISHRMEEIMRLSDDITVVRDGSYVATRERDQTSIEELIALMVGRRMDEIYPPRLAPAPGADVRPVLEVRGLSCEGRFRDVGFALRPGEILGFFGLIGSGRSDVMNALFGMRSVTGEIRVDGKPLRLRNPAEAIAAGIGFVTENRKEEGLVLGAPLRANISMAALDGFAGKAGFLRFGRERRAARAEVRRLGVRANSLETLAGNLSGGNQQKIVLAKWLLTRPRVLILDEPTRGVDVGAKFEIYRIIRELAAEGTAILLVSSELPEVLGLADRIAIMAEGDLRATVARGELTPEIVMAHATGTHQ</sequence>
<evidence type="ECO:0000256" key="9">
    <source>
        <dbReference type="ARBA" id="ARBA00023136"/>
    </source>
</evidence>
<dbReference type="GO" id="GO:0005524">
    <property type="term" value="F:ATP binding"/>
    <property type="evidence" value="ECO:0007669"/>
    <property type="project" value="UniProtKB-KW"/>
</dbReference>
<keyword evidence="2" id="KW-0813">Transport</keyword>
<protein>
    <submittedName>
        <fullName evidence="11">Sugar ABC transporter ATP-binding protein</fullName>
    </submittedName>
</protein>
<dbReference type="SUPFAM" id="SSF52540">
    <property type="entry name" value="P-loop containing nucleoside triphosphate hydrolases"/>
    <property type="match status" value="2"/>
</dbReference>
<dbReference type="InterPro" id="IPR003439">
    <property type="entry name" value="ABC_transporter-like_ATP-bd"/>
</dbReference>
<dbReference type="CDD" id="cd03216">
    <property type="entry name" value="ABC_Carb_Monos_I"/>
    <property type="match status" value="1"/>
</dbReference>
<dbReference type="PANTHER" id="PTHR43790:SF3">
    <property type="entry name" value="D-ALLOSE IMPORT ATP-BINDING PROTEIN ALSA-RELATED"/>
    <property type="match status" value="1"/>
</dbReference>
<keyword evidence="8" id="KW-1278">Translocase</keyword>
<dbReference type="GO" id="GO:0016887">
    <property type="term" value="F:ATP hydrolysis activity"/>
    <property type="evidence" value="ECO:0007669"/>
    <property type="project" value="InterPro"/>
</dbReference>
<accession>A0A419AB81</accession>
<evidence type="ECO:0000256" key="5">
    <source>
        <dbReference type="ARBA" id="ARBA00022737"/>
    </source>
</evidence>
<evidence type="ECO:0000256" key="2">
    <source>
        <dbReference type="ARBA" id="ARBA00022448"/>
    </source>
</evidence>
<evidence type="ECO:0000256" key="8">
    <source>
        <dbReference type="ARBA" id="ARBA00022967"/>
    </source>
</evidence>
<keyword evidence="4" id="KW-0762">Sugar transport</keyword>
<keyword evidence="6" id="KW-0547">Nucleotide-binding</keyword>
<dbReference type="InterPro" id="IPR003593">
    <property type="entry name" value="AAA+_ATPase"/>
</dbReference>
<proteinExistence type="predicted"/>
<comment type="caution">
    <text evidence="11">The sequence shown here is derived from an EMBL/GenBank/DDBJ whole genome shotgun (WGS) entry which is preliminary data.</text>
</comment>
<dbReference type="CDD" id="cd03215">
    <property type="entry name" value="ABC_Carb_Monos_II"/>
    <property type="match status" value="1"/>
</dbReference>
<dbReference type="OrthoDB" id="9805029at2"/>
<dbReference type="PANTHER" id="PTHR43790">
    <property type="entry name" value="CARBOHYDRATE TRANSPORT ATP-BINDING PROTEIN MG119-RELATED"/>
    <property type="match status" value="1"/>
</dbReference>
<comment type="subcellular location">
    <subcellularLocation>
        <location evidence="1">Cell membrane</location>
        <topology evidence="1">Peripheral membrane protein</topology>
    </subcellularLocation>
</comment>
<evidence type="ECO:0000313" key="12">
    <source>
        <dbReference type="Proteomes" id="UP000283587"/>
    </source>
</evidence>
<reference evidence="12" key="1">
    <citation type="submission" date="2018-09" db="EMBL/GenBank/DDBJ databases">
        <title>Paracoccus onubensis nov. sp. a moderate halophilic bacterium isolated from Gruta de las Maravillas (Aracena, Spain).</title>
        <authorList>
            <person name="Jurado V."/>
            <person name="Gutierrez-Patricio S."/>
            <person name="Gonzalez-Pimentel J.L."/>
            <person name="Miller A.Z."/>
            <person name="Laiz L."/>
            <person name="Saiz-Jimenez C."/>
        </authorList>
    </citation>
    <scope>NUCLEOTIDE SEQUENCE [LARGE SCALE GENOMIC DNA]</scope>
    <source>
        <strain evidence="12">DSM 26381</strain>
    </source>
</reference>
<dbReference type="Pfam" id="PF00005">
    <property type="entry name" value="ABC_tran"/>
    <property type="match status" value="2"/>
</dbReference>
<evidence type="ECO:0000313" key="11">
    <source>
        <dbReference type="EMBL" id="RJL20610.1"/>
    </source>
</evidence>
<dbReference type="InterPro" id="IPR050107">
    <property type="entry name" value="ABC_carbohydrate_import_ATPase"/>
</dbReference>
<dbReference type="AlphaFoldDB" id="A0A419AB81"/>
<gene>
    <name evidence="11" type="ORF">D3P05_03055</name>
</gene>
<keyword evidence="9" id="KW-0472">Membrane</keyword>
<evidence type="ECO:0000256" key="7">
    <source>
        <dbReference type="ARBA" id="ARBA00022840"/>
    </source>
</evidence>
<dbReference type="InterPro" id="IPR017871">
    <property type="entry name" value="ABC_transporter-like_CS"/>
</dbReference>
<feature type="domain" description="ABC transporter" evidence="10">
    <location>
        <begin position="9"/>
        <end position="244"/>
    </location>
</feature>
<dbReference type="EMBL" id="QZEW01000009">
    <property type="protein sequence ID" value="RJL20610.1"/>
    <property type="molecule type" value="Genomic_DNA"/>
</dbReference>
<keyword evidence="3" id="KW-1003">Cell membrane</keyword>
<keyword evidence="12" id="KW-1185">Reference proteome</keyword>
<dbReference type="Gene3D" id="3.40.50.300">
    <property type="entry name" value="P-loop containing nucleotide triphosphate hydrolases"/>
    <property type="match status" value="2"/>
</dbReference>
<dbReference type="PROSITE" id="PS50893">
    <property type="entry name" value="ABC_TRANSPORTER_2"/>
    <property type="match status" value="2"/>
</dbReference>
<dbReference type="InterPro" id="IPR027417">
    <property type="entry name" value="P-loop_NTPase"/>
</dbReference>
<evidence type="ECO:0000256" key="4">
    <source>
        <dbReference type="ARBA" id="ARBA00022597"/>
    </source>
</evidence>
<evidence type="ECO:0000256" key="1">
    <source>
        <dbReference type="ARBA" id="ARBA00004202"/>
    </source>
</evidence>
<dbReference type="FunFam" id="3.40.50.300:FF:000127">
    <property type="entry name" value="Ribose import ATP-binding protein RbsA"/>
    <property type="match status" value="1"/>
</dbReference>
<evidence type="ECO:0000256" key="6">
    <source>
        <dbReference type="ARBA" id="ARBA00022741"/>
    </source>
</evidence>
<name>A0A419AB81_9RHOB</name>
<dbReference type="RefSeq" id="WP_119896714.1">
    <property type="nucleotide sequence ID" value="NZ_QNRC01000006.1"/>
</dbReference>
<organism evidence="11 12">
    <name type="scientific">Paracoccus siganidrum</name>
    <dbReference type="NCBI Taxonomy" id="1276757"/>
    <lineage>
        <taxon>Bacteria</taxon>
        <taxon>Pseudomonadati</taxon>
        <taxon>Pseudomonadota</taxon>
        <taxon>Alphaproteobacteria</taxon>
        <taxon>Rhodobacterales</taxon>
        <taxon>Paracoccaceae</taxon>
        <taxon>Paracoccus</taxon>
    </lineage>
</organism>
<keyword evidence="7 11" id="KW-0067">ATP-binding</keyword>
<evidence type="ECO:0000256" key="3">
    <source>
        <dbReference type="ARBA" id="ARBA00022475"/>
    </source>
</evidence>
<dbReference type="Proteomes" id="UP000283587">
    <property type="component" value="Unassembled WGS sequence"/>
</dbReference>